<dbReference type="Proteomes" id="UP000822688">
    <property type="component" value="Chromosome V"/>
</dbReference>
<protein>
    <submittedName>
        <fullName evidence="2">Uncharacterized protein</fullName>
    </submittedName>
</protein>
<evidence type="ECO:0000313" key="3">
    <source>
        <dbReference type="Proteomes" id="UP000822688"/>
    </source>
</evidence>
<keyword evidence="3" id="KW-1185">Reference proteome</keyword>
<feature type="chain" id="PRO_5035877869" evidence="1">
    <location>
        <begin position="16"/>
        <end position="52"/>
    </location>
</feature>
<keyword evidence="1" id="KW-0732">Signal</keyword>
<dbReference type="EMBL" id="CM026426">
    <property type="protein sequence ID" value="KAG0574346.1"/>
    <property type="molecule type" value="Genomic_DNA"/>
</dbReference>
<comment type="caution">
    <text evidence="2">The sequence shown here is derived from an EMBL/GenBank/DDBJ whole genome shotgun (WGS) entry which is preliminary data.</text>
</comment>
<name>A0A8T0HU23_CERPU</name>
<sequence length="52" mass="5785">MFLSFLTRLLSLVLGHDFVLPFLETVVLANASFHALVPISSFPISCFTDFPL</sequence>
<proteinExistence type="predicted"/>
<organism evidence="2 3">
    <name type="scientific">Ceratodon purpureus</name>
    <name type="common">Fire moss</name>
    <name type="synonym">Dicranum purpureum</name>
    <dbReference type="NCBI Taxonomy" id="3225"/>
    <lineage>
        <taxon>Eukaryota</taxon>
        <taxon>Viridiplantae</taxon>
        <taxon>Streptophyta</taxon>
        <taxon>Embryophyta</taxon>
        <taxon>Bryophyta</taxon>
        <taxon>Bryophytina</taxon>
        <taxon>Bryopsida</taxon>
        <taxon>Dicranidae</taxon>
        <taxon>Pseudoditrichales</taxon>
        <taxon>Ditrichaceae</taxon>
        <taxon>Ceratodon</taxon>
    </lineage>
</organism>
<reference evidence="2" key="1">
    <citation type="submission" date="2020-06" db="EMBL/GenBank/DDBJ databases">
        <title>WGS assembly of Ceratodon purpureus strain R40.</title>
        <authorList>
            <person name="Carey S.B."/>
            <person name="Jenkins J."/>
            <person name="Shu S."/>
            <person name="Lovell J.T."/>
            <person name="Sreedasyam A."/>
            <person name="Maumus F."/>
            <person name="Tiley G.P."/>
            <person name="Fernandez-Pozo N."/>
            <person name="Barry K."/>
            <person name="Chen C."/>
            <person name="Wang M."/>
            <person name="Lipzen A."/>
            <person name="Daum C."/>
            <person name="Saski C.A."/>
            <person name="Payton A.C."/>
            <person name="Mcbreen J.C."/>
            <person name="Conrad R.E."/>
            <person name="Kollar L.M."/>
            <person name="Olsson S."/>
            <person name="Huttunen S."/>
            <person name="Landis J.B."/>
            <person name="Wickett N.J."/>
            <person name="Johnson M.G."/>
            <person name="Rensing S.A."/>
            <person name="Grimwood J."/>
            <person name="Schmutz J."/>
            <person name="Mcdaniel S.F."/>
        </authorList>
    </citation>
    <scope>NUCLEOTIDE SEQUENCE</scope>
    <source>
        <strain evidence="2">R40</strain>
    </source>
</reference>
<feature type="signal peptide" evidence="1">
    <location>
        <begin position="1"/>
        <end position="15"/>
    </location>
</feature>
<gene>
    <name evidence="2" type="ORF">KC19_VG255600</name>
</gene>
<dbReference type="AlphaFoldDB" id="A0A8T0HU23"/>
<evidence type="ECO:0000256" key="1">
    <source>
        <dbReference type="SAM" id="SignalP"/>
    </source>
</evidence>
<evidence type="ECO:0000313" key="2">
    <source>
        <dbReference type="EMBL" id="KAG0574346.1"/>
    </source>
</evidence>
<accession>A0A8T0HU23</accession>